<evidence type="ECO:0000256" key="1">
    <source>
        <dbReference type="SAM" id="MobiDB-lite"/>
    </source>
</evidence>
<reference evidence="2" key="1">
    <citation type="submission" date="2016-12" db="EMBL/GenBank/DDBJ databases">
        <title>The genomes of Aspergillus section Nigri reveals drivers in fungal speciation.</title>
        <authorList>
            <consortium name="DOE Joint Genome Institute"/>
            <person name="Vesth T.C."/>
            <person name="Nybo J."/>
            <person name="Theobald S."/>
            <person name="Brandl J."/>
            <person name="Frisvad J.C."/>
            <person name="Nielsen K.F."/>
            <person name="Lyhne E.K."/>
            <person name="Kogle M.E."/>
            <person name="Kuo A."/>
            <person name="Riley R."/>
            <person name="Clum A."/>
            <person name="Nolan M."/>
            <person name="Lipzen A."/>
            <person name="Salamov A."/>
            <person name="Henrissat B."/>
            <person name="Wiebenga A."/>
            <person name="De Vries R.P."/>
            <person name="Grigoriev I.V."/>
            <person name="Mortensen U.H."/>
            <person name="Andersen M.R."/>
            <person name="Baker S.E."/>
        </authorList>
    </citation>
    <scope>NUCLEOTIDE SEQUENCE [LARGE SCALE GENOMIC DNA]</scope>
    <source>
        <strain evidence="2">CBS 115656</strain>
    </source>
</reference>
<accession>A0A318Y4U4</accession>
<protein>
    <submittedName>
        <fullName evidence="2">Uncharacterized protein</fullName>
    </submittedName>
</protein>
<organism evidence="2 3">
    <name type="scientific">Aspergillus neoniger (strain CBS 115656)</name>
    <dbReference type="NCBI Taxonomy" id="1448310"/>
    <lineage>
        <taxon>Eukaryota</taxon>
        <taxon>Fungi</taxon>
        <taxon>Dikarya</taxon>
        <taxon>Ascomycota</taxon>
        <taxon>Pezizomycotina</taxon>
        <taxon>Eurotiomycetes</taxon>
        <taxon>Eurotiomycetidae</taxon>
        <taxon>Eurotiales</taxon>
        <taxon>Aspergillaceae</taxon>
        <taxon>Aspergillus</taxon>
        <taxon>Aspergillus subgen. Circumdati</taxon>
    </lineage>
</organism>
<feature type="region of interest" description="Disordered" evidence="1">
    <location>
        <begin position="42"/>
        <end position="66"/>
    </location>
</feature>
<gene>
    <name evidence="2" type="ORF">BO87DRAFT_431454</name>
</gene>
<dbReference type="Gene3D" id="3.30.559.10">
    <property type="entry name" value="Chloramphenicol acetyltransferase-like domain"/>
    <property type="match status" value="2"/>
</dbReference>
<evidence type="ECO:0000313" key="3">
    <source>
        <dbReference type="Proteomes" id="UP000247647"/>
    </source>
</evidence>
<proteinExistence type="predicted"/>
<dbReference type="OrthoDB" id="10469030at2759"/>
<sequence length="106" mass="11760">MTDAGGLFGFVRLVSMAMWGQQFSDSLLEQVNRDRHNLIPLSSSGEPILDHSHHTRPPITDAQPVVRPDQPSGIFLRFTAANVAELKDLASQSMISYPEGVLHHNR</sequence>
<dbReference type="InterPro" id="IPR023213">
    <property type="entry name" value="CAT-like_dom_sf"/>
</dbReference>
<dbReference type="AlphaFoldDB" id="A0A318Y4U4"/>
<dbReference type="Proteomes" id="UP000247647">
    <property type="component" value="Unassembled WGS sequence"/>
</dbReference>
<dbReference type="EMBL" id="KZ821511">
    <property type="protein sequence ID" value="PYH28467.1"/>
    <property type="molecule type" value="Genomic_DNA"/>
</dbReference>
<evidence type="ECO:0000313" key="2">
    <source>
        <dbReference type="EMBL" id="PYH28467.1"/>
    </source>
</evidence>
<dbReference type="RefSeq" id="XP_025473945.1">
    <property type="nucleotide sequence ID" value="XM_025627589.1"/>
</dbReference>
<dbReference type="GeneID" id="37130045"/>
<keyword evidence="3" id="KW-1185">Reference proteome</keyword>
<name>A0A318Y4U4_ASPNB</name>